<dbReference type="Pfam" id="PF02744">
    <property type="entry name" value="GalP_UDP_tr_C"/>
    <property type="match status" value="1"/>
</dbReference>
<dbReference type="HAMAP" id="MF_00571">
    <property type="entry name" value="GalP_UDP_trans"/>
    <property type="match status" value="1"/>
</dbReference>
<dbReference type="PANTHER" id="PTHR39191">
    <property type="entry name" value="GALACTOSE-1-PHOSPHATE URIDYLYLTRANSFERASE"/>
    <property type="match status" value="1"/>
</dbReference>
<dbReference type="NCBIfam" id="TIGR01239">
    <property type="entry name" value="galT_2"/>
    <property type="match status" value="1"/>
</dbReference>
<evidence type="ECO:0000256" key="6">
    <source>
        <dbReference type="ARBA" id="ARBA00022679"/>
    </source>
</evidence>
<dbReference type="EC" id="2.7.7.12" evidence="10"/>
<keyword evidence="8 10" id="KW-0299">Galactose metabolism</keyword>
<keyword evidence="7 10" id="KW-0548">Nucleotidyltransferase</keyword>
<dbReference type="PIRSF" id="PIRSF006005">
    <property type="entry name" value="GalT_BS"/>
    <property type="match status" value="1"/>
</dbReference>
<comment type="pathway">
    <text evidence="3 10">Carbohydrate metabolism; galactose metabolism.</text>
</comment>
<keyword evidence="6 10" id="KW-0808">Transferase</keyword>
<organism evidence="13 14">
    <name type="scientific">Muricoprocola aceti</name>
    <dbReference type="NCBI Taxonomy" id="2981772"/>
    <lineage>
        <taxon>Bacteria</taxon>
        <taxon>Bacillati</taxon>
        <taxon>Bacillota</taxon>
        <taxon>Clostridia</taxon>
        <taxon>Lachnospirales</taxon>
        <taxon>Lachnospiraceae</taxon>
        <taxon>Muricoprocola</taxon>
    </lineage>
</organism>
<evidence type="ECO:0000256" key="3">
    <source>
        <dbReference type="ARBA" id="ARBA00004947"/>
    </source>
</evidence>
<comment type="similarity">
    <text evidence="4 10">Belongs to the galactose-1-phosphate uridylyltransferase type 2 family.</text>
</comment>
<protein>
    <recommendedName>
        <fullName evidence="10">Galactose-1-phosphate uridylyltransferase</fullName>
        <shortName evidence="10">Gal-1-P uridylyltransferase</shortName>
        <ecNumber evidence="10">2.7.7.12</ecNumber>
    </recommendedName>
    <alternativeName>
        <fullName evidence="10">UDP-glucose--hexose-1-phosphate uridylyltransferase</fullName>
    </alternativeName>
</protein>
<reference evidence="13 14" key="1">
    <citation type="journal article" date="2021" name="ISME Commun">
        <title>Automated analysis of genomic sequences facilitates high-throughput and comprehensive description of bacteria.</title>
        <authorList>
            <person name="Hitch T.C.A."/>
        </authorList>
    </citation>
    <scope>NUCLEOTIDE SEQUENCE [LARGE SCALE GENOMIC DNA]</scope>
    <source>
        <strain evidence="13 14">Sanger_29</strain>
    </source>
</reference>
<evidence type="ECO:0000256" key="4">
    <source>
        <dbReference type="ARBA" id="ARBA00008706"/>
    </source>
</evidence>
<evidence type="ECO:0000256" key="2">
    <source>
        <dbReference type="ARBA" id="ARBA00004496"/>
    </source>
</evidence>
<dbReference type="Proteomes" id="UP001652338">
    <property type="component" value="Unassembled WGS sequence"/>
</dbReference>
<feature type="domain" description="Galactose-1-phosphate uridyl transferase C-terminal" evidence="12">
    <location>
        <begin position="258"/>
        <end position="455"/>
    </location>
</feature>
<sequence>MLVLGGAGYIGSHTVYELISELVAYGLENGLIDDADKVYVTNGLLELFQRQDYQEPEKLGKPRKLQLVLDDLLEYALSQGILEDDTVTMRDLLDTKIMGILTPAPSVVRKIFEEKYQVSPKAATEFYYHFSQATNYIRTDRIIKDEKWETDTEFGKMDITINLSKPEKDPRDIAKAGTAKKSGYPACLLCRENEGYAGHLSHPARQNHRIIPITLCGEQYYLQYSPYVYYNEHCIIFNKNHIPMAINEITFHKLLDFVKQFPHYMAGSNADLPIVGGSILSHDHFQGGSYVFAMAKAPYEQEFDLERYPDIHAGIVKWPMSVIRLQGRAMDSIVAAANHILTKWRGYSDPEVNIFSETDGIPHNTITPIARMRGDLYELDLVLRNNITTVDCPLGLFHPHAEYHHIKKENIGLIEVMGLAVLPARLKKEMVELEQAILNHEDLRQNETMAAHAEWAEGWMPKYKITDSNIHSIIQKEIGIVFAKVLEDAGVYKRTDEGKAAFKRFIESL</sequence>
<dbReference type="InterPro" id="IPR005850">
    <property type="entry name" value="GalP_Utransf_C"/>
</dbReference>
<dbReference type="GO" id="GO:0008108">
    <property type="term" value="F:UDP-glucose:hexose-1-phosphate uridylyltransferase activity"/>
    <property type="evidence" value="ECO:0007669"/>
    <property type="project" value="UniProtKB-EC"/>
</dbReference>
<dbReference type="PANTHER" id="PTHR39191:SF1">
    <property type="entry name" value="DUF4922 DOMAIN-CONTAINING PROTEIN"/>
    <property type="match status" value="1"/>
</dbReference>
<evidence type="ECO:0000259" key="11">
    <source>
        <dbReference type="Pfam" id="PF01087"/>
    </source>
</evidence>
<evidence type="ECO:0000256" key="8">
    <source>
        <dbReference type="ARBA" id="ARBA00023144"/>
    </source>
</evidence>
<dbReference type="InterPro" id="IPR005849">
    <property type="entry name" value="GalP_Utransf_N"/>
</dbReference>
<keyword evidence="5 10" id="KW-0963">Cytoplasm</keyword>
<evidence type="ECO:0000256" key="7">
    <source>
        <dbReference type="ARBA" id="ARBA00022695"/>
    </source>
</evidence>
<proteinExistence type="inferred from homology"/>
<evidence type="ECO:0000256" key="9">
    <source>
        <dbReference type="ARBA" id="ARBA00023277"/>
    </source>
</evidence>
<dbReference type="InterPro" id="IPR000766">
    <property type="entry name" value="GalP_uridyl_Trfase_II"/>
</dbReference>
<evidence type="ECO:0000256" key="1">
    <source>
        <dbReference type="ARBA" id="ARBA00001107"/>
    </source>
</evidence>
<evidence type="ECO:0000313" key="13">
    <source>
        <dbReference type="EMBL" id="MCU6724991.1"/>
    </source>
</evidence>
<keyword evidence="14" id="KW-1185">Reference proteome</keyword>
<gene>
    <name evidence="10 13" type="primary">galT</name>
    <name evidence="13" type="ORF">OCV47_06450</name>
</gene>
<name>A0ABT2SKG0_9FIRM</name>
<evidence type="ECO:0000256" key="10">
    <source>
        <dbReference type="HAMAP-Rule" id="MF_00571"/>
    </source>
</evidence>
<dbReference type="PROSITE" id="PS01163">
    <property type="entry name" value="GAL_P_UDP_TRANSF_II"/>
    <property type="match status" value="1"/>
</dbReference>
<evidence type="ECO:0000313" key="14">
    <source>
        <dbReference type="Proteomes" id="UP001652338"/>
    </source>
</evidence>
<dbReference type="Pfam" id="PF01087">
    <property type="entry name" value="GalP_UDP_transf"/>
    <property type="match status" value="1"/>
</dbReference>
<dbReference type="InterPro" id="IPR023425">
    <property type="entry name" value="GalP_uridyl_Trfase_II_CS"/>
</dbReference>
<dbReference type="NCBIfam" id="NF003629">
    <property type="entry name" value="PRK05270.1-2"/>
    <property type="match status" value="1"/>
</dbReference>
<comment type="caution">
    <text evidence="13">The sequence shown here is derived from an EMBL/GenBank/DDBJ whole genome shotgun (WGS) entry which is preliminary data.</text>
</comment>
<keyword evidence="9 10" id="KW-0119">Carbohydrate metabolism</keyword>
<accession>A0ABT2SKG0</accession>
<comment type="subcellular location">
    <subcellularLocation>
        <location evidence="2 10">Cytoplasm</location>
    </subcellularLocation>
</comment>
<comment type="catalytic activity">
    <reaction evidence="1 10">
        <text>alpha-D-galactose 1-phosphate + UDP-alpha-D-glucose = alpha-D-glucose 1-phosphate + UDP-alpha-D-galactose</text>
        <dbReference type="Rhea" id="RHEA:13989"/>
        <dbReference type="ChEBI" id="CHEBI:58336"/>
        <dbReference type="ChEBI" id="CHEBI:58601"/>
        <dbReference type="ChEBI" id="CHEBI:58885"/>
        <dbReference type="ChEBI" id="CHEBI:66914"/>
        <dbReference type="EC" id="2.7.7.12"/>
    </reaction>
</comment>
<dbReference type="EMBL" id="JAOQKE010000005">
    <property type="protein sequence ID" value="MCU6724991.1"/>
    <property type="molecule type" value="Genomic_DNA"/>
</dbReference>
<evidence type="ECO:0000259" key="12">
    <source>
        <dbReference type="Pfam" id="PF02744"/>
    </source>
</evidence>
<evidence type="ECO:0000256" key="5">
    <source>
        <dbReference type="ARBA" id="ARBA00022490"/>
    </source>
</evidence>
<feature type="domain" description="Galactose-1-phosphate uridyl transferase N-terminal" evidence="11">
    <location>
        <begin position="33"/>
        <end position="243"/>
    </location>
</feature>